<evidence type="ECO:0000256" key="2">
    <source>
        <dbReference type="ARBA" id="ARBA00022574"/>
    </source>
</evidence>
<dbReference type="CDD" id="cd16691">
    <property type="entry name" value="mRING-H2-C3H3C2_Mio"/>
    <property type="match status" value="1"/>
</dbReference>
<evidence type="ECO:0000256" key="1">
    <source>
        <dbReference type="ARBA" id="ARBA00009713"/>
    </source>
</evidence>
<dbReference type="Pfam" id="PF21719">
    <property type="entry name" value="MIOS_a-sol"/>
    <property type="match status" value="1"/>
</dbReference>
<comment type="similarity">
    <text evidence="1">Belongs to the WD repeat mio family.</text>
</comment>
<dbReference type="STRING" id="101091.A0A1C7NSJ6"/>
<sequence length="1039" mass="116595">MVVAQRSIIWSPHPDQNQFLAGGTELKLYEWIAETDELPGRARYISTIPDITLMMCADWSPDPNCSDLVAVGLTTGRTLLVRMQEHSLTDYPNTDGIDTPTQKRAAVYSSTHIARQQAQQAQQKQYPSLGVKLSRSSNVVSFSKTHPHLLAAGLDKVRNDPCLLVWDVSRSLDSYCNTPTGAQTPTPFSVTKGHSQQDLHTSITHQWRIDSKGYDKERTKQSDAPAISSPALGSNAREQGPIRQYGSSEAIASCAWSEYAGAPLLIAGMGNKYLRVYDIRADPGSNPLQFATKAVHGITVDPFSPYRAASYSEEGIIKLWDLRKTNDAILTLNPDSKTNLSKIAFSPIQPGFLASLTKDAVKIDLWDIQESCSLQSAVNSSLRHQQQLKPNYSAPHQHHRHQSIHSAANAIQALANQHEGADLSVPVLWKTRKTSSSVKKFASFAFIPNDTHSKSNNTHNILAIHLDGKLESVRVQEPCQVAWQPTGGMIMTHQKRLLSHQPSSADNPLETKLTNLVIQEEKRSPNSIRVSVDRLLSQELEKDISVVMRKRLQEGYSMDCKKNIDIVRHDRKLRELWSWMKIADQISTKLSKIGNADYSFYGVYGIWTGAQHRHRSSPASTPRQSHSPKPSRQLSQPMKLNETENNVLTDVANDLPMVETAKSAQRIIALSVCGFAFDTKGFENELVQLESRGEYYKAASLALFHGNPTRAIQALGSARGRDNKEEQQRKLMSAILASYQTSGAETNTTWKEICESLSNDMVDSPYLRVIFAYIASNDWYRVLDEPGLPLRERMAIALRVLDDDQMTLYINRTLDRLLQEGDVEGIVVTGLTPKGVDLLERALDRYGDVQTVSLVMSYTVPKRFKDNRVEDWVESYRLLMDQWQMWHARAKFDIQRGKRMNSSEIAPPQVYVRCNFCAQSLGHSLVIQNARNREGKRMNVQTSNPGGRASTKQKSTVCSSCRKPLPRCALCLLHMGTPIDQLRQTMIANDTHKIDPAGFDLWFTWCQTCRHGGHAVHMFDWFQKHSTCPVSNCTCQCQI</sequence>
<dbReference type="PANTHER" id="PTHR16453">
    <property type="entry name" value="WD40 DOMAIN-CONTAINING PROTEIN MIO FAMILY MEMBER"/>
    <property type="match status" value="1"/>
</dbReference>
<dbReference type="FunCoup" id="A0A1C7NSJ6">
    <property type="interactions" value="639"/>
</dbReference>
<dbReference type="Pfam" id="PF21720">
    <property type="entry name" value="MIOS_WD40"/>
    <property type="match status" value="1"/>
</dbReference>
<dbReference type="InterPro" id="IPR015943">
    <property type="entry name" value="WD40/YVTN_repeat-like_dom_sf"/>
</dbReference>
<feature type="compositionally biased region" description="Polar residues" evidence="4">
    <location>
        <begin position="617"/>
        <end position="639"/>
    </location>
</feature>
<evidence type="ECO:0000313" key="7">
    <source>
        <dbReference type="EMBL" id="OBZ90464.1"/>
    </source>
</evidence>
<keyword evidence="2" id="KW-0853">WD repeat</keyword>
<dbReference type="InterPro" id="IPR031488">
    <property type="entry name" value="Zn_ribbon_mio"/>
</dbReference>
<dbReference type="InterPro" id="IPR001680">
    <property type="entry name" value="WD40_rpt"/>
</dbReference>
<organism evidence="7 8">
    <name type="scientific">Choanephora cucurbitarum</name>
    <dbReference type="NCBI Taxonomy" id="101091"/>
    <lineage>
        <taxon>Eukaryota</taxon>
        <taxon>Fungi</taxon>
        <taxon>Fungi incertae sedis</taxon>
        <taxon>Mucoromycota</taxon>
        <taxon>Mucoromycotina</taxon>
        <taxon>Mucoromycetes</taxon>
        <taxon>Mucorales</taxon>
        <taxon>Mucorineae</taxon>
        <taxon>Choanephoraceae</taxon>
        <taxon>Choanephoroideae</taxon>
        <taxon>Choanephora</taxon>
    </lineage>
</organism>
<dbReference type="InterPro" id="IPR036322">
    <property type="entry name" value="WD40_repeat_dom_sf"/>
</dbReference>
<evidence type="ECO:0000256" key="3">
    <source>
        <dbReference type="ARBA" id="ARBA00022737"/>
    </source>
</evidence>
<accession>A0A1C7NSJ6</accession>
<dbReference type="AlphaFoldDB" id="A0A1C7NSJ6"/>
<proteinExistence type="inferred from homology"/>
<feature type="domain" description="MIOS-like alpha-solenoid" evidence="6">
    <location>
        <begin position="548"/>
        <end position="798"/>
    </location>
</feature>
<evidence type="ECO:0000313" key="8">
    <source>
        <dbReference type="Proteomes" id="UP000093000"/>
    </source>
</evidence>
<keyword evidence="3" id="KW-0677">Repeat</keyword>
<dbReference type="EMBL" id="LUGH01000047">
    <property type="protein sequence ID" value="OBZ90464.1"/>
    <property type="molecule type" value="Genomic_DNA"/>
</dbReference>
<feature type="region of interest" description="Disordered" evidence="4">
    <location>
        <begin position="210"/>
        <end position="239"/>
    </location>
</feature>
<keyword evidence="8" id="KW-1185">Reference proteome</keyword>
<evidence type="ECO:0000259" key="5">
    <source>
        <dbReference type="Pfam" id="PF17034"/>
    </source>
</evidence>
<dbReference type="Gene3D" id="2.130.10.10">
    <property type="entry name" value="YVTN repeat-like/Quinoprotein amine dehydrogenase"/>
    <property type="match status" value="1"/>
</dbReference>
<protein>
    <submittedName>
        <fullName evidence="7">WD repeat-containing protein mio</fullName>
    </submittedName>
</protein>
<gene>
    <name evidence="7" type="primary">MIOS</name>
    <name evidence="7" type="ORF">A0J61_01474</name>
</gene>
<feature type="region of interest" description="Disordered" evidence="4">
    <location>
        <begin position="613"/>
        <end position="639"/>
    </location>
</feature>
<dbReference type="GO" id="GO:0005737">
    <property type="term" value="C:cytoplasm"/>
    <property type="evidence" value="ECO:0007669"/>
    <property type="project" value="TreeGrafter"/>
</dbReference>
<name>A0A1C7NSJ6_9FUNG</name>
<feature type="domain" description="GATOR2 complex protein MIO zinc-ribbon like" evidence="5">
    <location>
        <begin position="914"/>
        <end position="1038"/>
    </location>
</feature>
<dbReference type="GO" id="GO:1904263">
    <property type="term" value="P:positive regulation of TORC1 signaling"/>
    <property type="evidence" value="ECO:0007669"/>
    <property type="project" value="TreeGrafter"/>
</dbReference>
<dbReference type="PANTHER" id="PTHR16453:SF9">
    <property type="entry name" value="GATOR COMPLEX PROTEIN MIOS"/>
    <property type="match status" value="1"/>
</dbReference>
<dbReference type="InterPro" id="IPR037593">
    <property type="entry name" value="MIOS/Sea4"/>
</dbReference>
<dbReference type="SMART" id="SM00320">
    <property type="entry name" value="WD40"/>
    <property type="match status" value="3"/>
</dbReference>
<dbReference type="SUPFAM" id="SSF50978">
    <property type="entry name" value="WD40 repeat-like"/>
    <property type="match status" value="1"/>
</dbReference>
<reference evidence="7 8" key="1">
    <citation type="submission" date="2016-03" db="EMBL/GenBank/DDBJ databases">
        <title>Choanephora cucurbitarum.</title>
        <authorList>
            <person name="Min B."/>
            <person name="Park H."/>
            <person name="Park J.-H."/>
            <person name="Shin H.-D."/>
            <person name="Choi I.-G."/>
        </authorList>
    </citation>
    <scope>NUCLEOTIDE SEQUENCE [LARGE SCALE GENOMIC DNA]</scope>
    <source>
        <strain evidence="7 8">KUS-F28377</strain>
    </source>
</reference>
<evidence type="ECO:0000259" key="6">
    <source>
        <dbReference type="Pfam" id="PF21719"/>
    </source>
</evidence>
<dbReference type="Proteomes" id="UP000093000">
    <property type="component" value="Unassembled WGS sequence"/>
</dbReference>
<dbReference type="InParanoid" id="A0A1C7NSJ6"/>
<dbReference type="Pfam" id="PF17034">
    <property type="entry name" value="zinc_ribbon_16"/>
    <property type="match status" value="1"/>
</dbReference>
<dbReference type="InterPro" id="IPR049092">
    <property type="entry name" value="MIOS_a-sol"/>
</dbReference>
<evidence type="ECO:0000256" key="4">
    <source>
        <dbReference type="SAM" id="MobiDB-lite"/>
    </source>
</evidence>
<feature type="compositionally biased region" description="Basic and acidic residues" evidence="4">
    <location>
        <begin position="210"/>
        <end position="221"/>
    </location>
</feature>
<comment type="caution">
    <text evidence="7">The sequence shown here is derived from an EMBL/GenBank/DDBJ whole genome shotgun (WGS) entry which is preliminary data.</text>
</comment>
<dbReference type="OrthoDB" id="341486at2759"/>